<accession>A0A239U487</accession>
<sequence>MTDYLLQLHHLNITDSNGNYLIRNLNLDILRDNVNVLIGQSGSGKSLTASVLVQQYPSALTVSFDSYLYQQQSIDNVKRLLGNKIGYISQNYAYSFNDHTKLKKQLLAIYRTHRDVSKAEAQQQIKRALGWVNLDSTEILEKYRFMLSGGQLERVYIASVLMLEPELIIADEPTAALDVINGKRIMDLIQHIAKEHHTTLLLITHNLSHVLKYADYINIIKNGEMVEQGSANYFKTAKLQPYTQQLFNARSKLIRKEDHHAET</sequence>
<evidence type="ECO:0000256" key="8">
    <source>
        <dbReference type="ARBA" id="ARBA00022967"/>
    </source>
</evidence>
<evidence type="ECO:0000256" key="9">
    <source>
        <dbReference type="ARBA" id="ARBA00023136"/>
    </source>
</evidence>
<evidence type="ECO:0000313" key="10">
    <source>
        <dbReference type="EMBL" id="GEP83509.1"/>
    </source>
</evidence>
<evidence type="ECO:0000256" key="3">
    <source>
        <dbReference type="ARBA" id="ARBA00022448"/>
    </source>
</evidence>
<dbReference type="InterPro" id="IPR003439">
    <property type="entry name" value="ABC_transporter-like_ATP-bd"/>
</dbReference>
<evidence type="ECO:0000313" key="11">
    <source>
        <dbReference type="Proteomes" id="UP000321736"/>
    </source>
</evidence>
<dbReference type="PROSITE" id="PS50893">
    <property type="entry name" value="ABC_TRANSPORTER_2"/>
    <property type="match status" value="1"/>
</dbReference>
<dbReference type="SMART" id="SM00382">
    <property type="entry name" value="AAA"/>
    <property type="match status" value="1"/>
</dbReference>
<dbReference type="Gene3D" id="3.40.50.300">
    <property type="entry name" value="P-loop containing nucleotide triphosphate hydrolases"/>
    <property type="match status" value="1"/>
</dbReference>
<keyword evidence="11" id="KW-1185">Reference proteome</keyword>
<proteinExistence type="inferred from homology"/>
<keyword evidence="6" id="KW-0547">Nucleotide-binding</keyword>
<dbReference type="GO" id="GO:0005886">
    <property type="term" value="C:plasma membrane"/>
    <property type="evidence" value="ECO:0007669"/>
    <property type="project" value="UniProtKB-SubCell"/>
</dbReference>
<reference evidence="10 11" key="1">
    <citation type="submission" date="2019-07" db="EMBL/GenBank/DDBJ databases">
        <title>Whole genome shotgun sequence of Staphylococcus piscifermentans NBRC 109625.</title>
        <authorList>
            <person name="Hosoyama A."/>
            <person name="Uohara A."/>
            <person name="Ohji S."/>
            <person name="Ichikawa N."/>
        </authorList>
    </citation>
    <scope>NUCLEOTIDE SEQUENCE [LARGE SCALE GENOMIC DNA]</scope>
    <source>
        <strain evidence="10 11">NBRC 109625</strain>
    </source>
</reference>
<dbReference type="PANTHER" id="PTHR43297">
    <property type="entry name" value="OLIGOPEPTIDE TRANSPORT ATP-BINDING PROTEIN APPD"/>
    <property type="match status" value="1"/>
</dbReference>
<dbReference type="GO" id="GO:0005524">
    <property type="term" value="F:ATP binding"/>
    <property type="evidence" value="ECO:0007669"/>
    <property type="project" value="UniProtKB-KW"/>
</dbReference>
<evidence type="ECO:0000256" key="2">
    <source>
        <dbReference type="ARBA" id="ARBA00005417"/>
    </source>
</evidence>
<keyword evidence="4" id="KW-1003">Cell membrane</keyword>
<gene>
    <name evidence="10" type="ORF">SPI02_00940</name>
</gene>
<dbReference type="AlphaFoldDB" id="A0A239U487"/>
<keyword evidence="9" id="KW-0472">Membrane</keyword>
<dbReference type="GO" id="GO:0016887">
    <property type="term" value="F:ATP hydrolysis activity"/>
    <property type="evidence" value="ECO:0007669"/>
    <property type="project" value="InterPro"/>
</dbReference>
<keyword evidence="3" id="KW-0813">Transport</keyword>
<dbReference type="InterPro" id="IPR027417">
    <property type="entry name" value="P-loop_NTPase"/>
</dbReference>
<evidence type="ECO:0000256" key="7">
    <source>
        <dbReference type="ARBA" id="ARBA00022840"/>
    </source>
</evidence>
<evidence type="ECO:0000256" key="6">
    <source>
        <dbReference type="ARBA" id="ARBA00022741"/>
    </source>
</evidence>
<dbReference type="SUPFAM" id="SSF52540">
    <property type="entry name" value="P-loop containing nucleoside triphosphate hydrolases"/>
    <property type="match status" value="1"/>
</dbReference>
<dbReference type="EMBL" id="BKAR01000001">
    <property type="protein sequence ID" value="GEP83509.1"/>
    <property type="molecule type" value="Genomic_DNA"/>
</dbReference>
<organism evidence="10 11">
    <name type="scientific">Staphylococcus piscifermentans</name>
    <dbReference type="NCBI Taxonomy" id="70258"/>
    <lineage>
        <taxon>Bacteria</taxon>
        <taxon>Bacillati</taxon>
        <taxon>Bacillota</taxon>
        <taxon>Bacilli</taxon>
        <taxon>Bacillales</taxon>
        <taxon>Staphylococcaceae</taxon>
        <taxon>Staphylococcus</taxon>
    </lineage>
</organism>
<evidence type="ECO:0000256" key="4">
    <source>
        <dbReference type="ARBA" id="ARBA00022475"/>
    </source>
</evidence>
<name>A0A239U487_9STAP</name>
<comment type="caution">
    <text evidence="10">The sequence shown here is derived from an EMBL/GenBank/DDBJ whole genome shotgun (WGS) entry which is preliminary data.</text>
</comment>
<keyword evidence="7 10" id="KW-0067">ATP-binding</keyword>
<dbReference type="OrthoDB" id="9802264at2"/>
<dbReference type="InterPro" id="IPR003593">
    <property type="entry name" value="AAA+_ATPase"/>
</dbReference>
<dbReference type="Proteomes" id="UP000321736">
    <property type="component" value="Unassembled WGS sequence"/>
</dbReference>
<evidence type="ECO:0000256" key="1">
    <source>
        <dbReference type="ARBA" id="ARBA00004202"/>
    </source>
</evidence>
<keyword evidence="5" id="KW-0997">Cell inner membrane</keyword>
<protein>
    <submittedName>
        <fullName evidence="10">Peptide ABC transporter ATP-binding protein</fullName>
    </submittedName>
</protein>
<keyword evidence="8" id="KW-1278">Translocase</keyword>
<dbReference type="InterPro" id="IPR050388">
    <property type="entry name" value="ABC_Ni/Peptide_Import"/>
</dbReference>
<comment type="similarity">
    <text evidence="2">Belongs to the ABC transporter superfamily.</text>
</comment>
<comment type="subcellular location">
    <subcellularLocation>
        <location evidence="1">Cell membrane</location>
        <topology evidence="1">Peripheral membrane protein</topology>
    </subcellularLocation>
</comment>
<dbReference type="Pfam" id="PF00005">
    <property type="entry name" value="ABC_tran"/>
    <property type="match status" value="1"/>
</dbReference>
<dbReference type="PANTHER" id="PTHR43297:SF14">
    <property type="entry name" value="ATPASE AAA-TYPE CORE DOMAIN-CONTAINING PROTEIN"/>
    <property type="match status" value="1"/>
</dbReference>
<dbReference type="RefSeq" id="WP_095105389.1">
    <property type="nucleotide sequence ID" value="NZ_BKAR01000001.1"/>
</dbReference>
<evidence type="ECO:0000256" key="5">
    <source>
        <dbReference type="ARBA" id="ARBA00022519"/>
    </source>
</evidence>